<keyword evidence="5" id="KW-0472">Membrane</keyword>
<dbReference type="Pfam" id="PF02608">
    <property type="entry name" value="Bmp"/>
    <property type="match status" value="1"/>
</dbReference>
<evidence type="ECO:0000256" key="1">
    <source>
        <dbReference type="ARBA" id="ARBA00004193"/>
    </source>
</evidence>
<evidence type="ECO:0000256" key="6">
    <source>
        <dbReference type="ARBA" id="ARBA00023288"/>
    </source>
</evidence>
<organism evidence="9 10">
    <name type="scientific">Janthinobacterium lividum</name>
    <dbReference type="NCBI Taxonomy" id="29581"/>
    <lineage>
        <taxon>Bacteria</taxon>
        <taxon>Pseudomonadati</taxon>
        <taxon>Pseudomonadota</taxon>
        <taxon>Betaproteobacteria</taxon>
        <taxon>Burkholderiales</taxon>
        <taxon>Oxalobacteraceae</taxon>
        <taxon>Janthinobacterium</taxon>
    </lineage>
</organism>
<dbReference type="Gene3D" id="3.40.50.2300">
    <property type="match status" value="2"/>
</dbReference>
<dbReference type="InterPro" id="IPR003760">
    <property type="entry name" value="PnrA-like"/>
</dbReference>
<dbReference type="EMBL" id="VDGE01000002">
    <property type="protein sequence ID" value="TNC77229.1"/>
    <property type="molecule type" value="Genomic_DNA"/>
</dbReference>
<dbReference type="RefSeq" id="WP_139090105.1">
    <property type="nucleotide sequence ID" value="NZ_VDGE01000002.1"/>
</dbReference>
<keyword evidence="4 7" id="KW-0732">Signal</keyword>
<accession>A0A5C4NYA7</accession>
<dbReference type="PANTHER" id="PTHR34296:SF2">
    <property type="entry name" value="ABC TRANSPORTER GUANOSINE-BINDING PROTEIN NUPN"/>
    <property type="match status" value="1"/>
</dbReference>
<feature type="domain" description="ABC transporter substrate-binding protein PnrA-like" evidence="8">
    <location>
        <begin position="28"/>
        <end position="320"/>
    </location>
</feature>
<dbReference type="InterPro" id="IPR050957">
    <property type="entry name" value="BMP_lipoprotein"/>
</dbReference>
<proteinExistence type="inferred from homology"/>
<dbReference type="GO" id="GO:0005886">
    <property type="term" value="C:plasma membrane"/>
    <property type="evidence" value="ECO:0007669"/>
    <property type="project" value="UniProtKB-SubCell"/>
</dbReference>
<dbReference type="PANTHER" id="PTHR34296">
    <property type="entry name" value="TRANSCRIPTIONAL ACTIVATOR PROTEIN MED"/>
    <property type="match status" value="1"/>
</dbReference>
<dbReference type="Proteomes" id="UP000305681">
    <property type="component" value="Unassembled WGS sequence"/>
</dbReference>
<dbReference type="CDD" id="cd06354">
    <property type="entry name" value="PBP1_PrnA-like"/>
    <property type="match status" value="1"/>
</dbReference>
<comment type="similarity">
    <text evidence="2">Belongs to the BMP lipoprotein family.</text>
</comment>
<comment type="caution">
    <text evidence="9">The sequence shown here is derived from an EMBL/GenBank/DDBJ whole genome shotgun (WGS) entry which is preliminary data.</text>
</comment>
<evidence type="ECO:0000259" key="8">
    <source>
        <dbReference type="Pfam" id="PF02608"/>
    </source>
</evidence>
<feature type="signal peptide" evidence="7">
    <location>
        <begin position="1"/>
        <end position="21"/>
    </location>
</feature>
<dbReference type="AlphaFoldDB" id="A0A5C4NYA7"/>
<comment type="subcellular location">
    <subcellularLocation>
        <location evidence="1">Cell membrane</location>
        <topology evidence="1">Lipid-anchor</topology>
    </subcellularLocation>
</comment>
<protein>
    <submittedName>
        <fullName evidence="9">BMP family ABC transporter substrate-binding protein</fullName>
    </submittedName>
</protein>
<dbReference type="SUPFAM" id="SSF53822">
    <property type="entry name" value="Periplasmic binding protein-like I"/>
    <property type="match status" value="1"/>
</dbReference>
<evidence type="ECO:0000256" key="2">
    <source>
        <dbReference type="ARBA" id="ARBA00008610"/>
    </source>
</evidence>
<keyword evidence="6" id="KW-0449">Lipoprotein</keyword>
<sequence>MKLTQFSLTIAAVFLTAQASAATPKLGVVYDAGGKFDKSFNQSAFEGASRFKKDTGISFIEVQASSDTQAEQVMRGLARKKLDMIAAIGFAQTQAVQKVAKEFPNVKFVLIDGQAAGSNVNSVVFKEEEGSYLVGVAAAMASKSKKVGFIGGIDIPLIRNFACGYAQGAKAVNPKMEITQNMVGTTSGAWNDPAKGGELARSQFERGVDVVFAVAGGSGMGTLQMAKEKGKLAIGVDSNQNHLYPGSILTSMVKRVDNTVYDSFMQVKNGTWKGGVSYKGLKEGGVDWALDENNRKLITPEIEKRVLGARKDIIDGKIKVIDYRVGSSCPV</sequence>
<dbReference type="InterPro" id="IPR028082">
    <property type="entry name" value="Peripla_BP_I"/>
</dbReference>
<evidence type="ECO:0000313" key="9">
    <source>
        <dbReference type="EMBL" id="TNC77229.1"/>
    </source>
</evidence>
<evidence type="ECO:0000256" key="7">
    <source>
        <dbReference type="SAM" id="SignalP"/>
    </source>
</evidence>
<evidence type="ECO:0000256" key="5">
    <source>
        <dbReference type="ARBA" id="ARBA00023136"/>
    </source>
</evidence>
<feature type="chain" id="PRO_5022841106" evidence="7">
    <location>
        <begin position="22"/>
        <end position="331"/>
    </location>
</feature>
<name>A0A5C4NYA7_9BURK</name>
<reference evidence="9 10" key="1">
    <citation type="submission" date="2019-06" db="EMBL/GenBank/DDBJ databases">
        <title>Genome sequence of Janthinobacterium lividum UCD_MED1.</title>
        <authorList>
            <person name="De Leon M.E."/>
            <person name="Jospin G."/>
        </authorList>
    </citation>
    <scope>NUCLEOTIDE SEQUENCE [LARGE SCALE GENOMIC DNA]</scope>
    <source>
        <strain evidence="9 10">UCD_MED1</strain>
    </source>
</reference>
<evidence type="ECO:0000256" key="4">
    <source>
        <dbReference type="ARBA" id="ARBA00022729"/>
    </source>
</evidence>
<evidence type="ECO:0000313" key="10">
    <source>
        <dbReference type="Proteomes" id="UP000305681"/>
    </source>
</evidence>
<keyword evidence="3" id="KW-1003">Cell membrane</keyword>
<gene>
    <name evidence="9" type="ORF">FHI69_07660</name>
</gene>
<evidence type="ECO:0000256" key="3">
    <source>
        <dbReference type="ARBA" id="ARBA00022475"/>
    </source>
</evidence>